<organism evidence="3 4">
    <name type="scientific">Bizionia argentinensis JUB59</name>
    <dbReference type="NCBI Taxonomy" id="1046627"/>
    <lineage>
        <taxon>Bacteria</taxon>
        <taxon>Pseudomonadati</taxon>
        <taxon>Bacteroidota</taxon>
        <taxon>Flavobacteriia</taxon>
        <taxon>Flavobacteriales</taxon>
        <taxon>Flavobacteriaceae</taxon>
        <taxon>Bizionia</taxon>
    </lineage>
</organism>
<keyword evidence="4" id="KW-1185">Reference proteome</keyword>
<protein>
    <submittedName>
        <fullName evidence="3">Glycosyltransferase family 1 protein</fullName>
    </submittedName>
</protein>
<keyword evidence="1 3" id="KW-0808">Transferase</keyword>
<dbReference type="OrthoDB" id="9801609at2"/>
<gene>
    <name evidence="3" type="ORF">BZARG_2426</name>
</gene>
<evidence type="ECO:0000259" key="2">
    <source>
        <dbReference type="Pfam" id="PF00534"/>
    </source>
</evidence>
<dbReference type="PANTHER" id="PTHR46401:SF2">
    <property type="entry name" value="GLYCOSYLTRANSFERASE WBBK-RELATED"/>
    <property type="match status" value="1"/>
</dbReference>
<comment type="caution">
    <text evidence="3">The sequence shown here is derived from an EMBL/GenBank/DDBJ whole genome shotgun (WGS) entry which is preliminary data.</text>
</comment>
<dbReference type="Proteomes" id="UP000003730">
    <property type="component" value="Unassembled WGS sequence"/>
</dbReference>
<dbReference type="CDD" id="cd03809">
    <property type="entry name" value="GT4_MtfB-like"/>
    <property type="match status" value="1"/>
</dbReference>
<feature type="domain" description="Glycosyl transferase family 1" evidence="2">
    <location>
        <begin position="182"/>
        <end position="300"/>
    </location>
</feature>
<dbReference type="AlphaFoldDB" id="G2EF54"/>
<dbReference type="PATRIC" id="fig|1046627.3.peg.2146"/>
<evidence type="ECO:0000256" key="1">
    <source>
        <dbReference type="ARBA" id="ARBA00022679"/>
    </source>
</evidence>
<dbReference type="GO" id="GO:0016757">
    <property type="term" value="F:glycosyltransferase activity"/>
    <property type="evidence" value="ECO:0007669"/>
    <property type="project" value="InterPro"/>
</dbReference>
<evidence type="ECO:0000313" key="3">
    <source>
        <dbReference type="EMBL" id="EGV42947.1"/>
    </source>
</evidence>
<dbReference type="Gene3D" id="3.40.50.2000">
    <property type="entry name" value="Glycogen Phosphorylase B"/>
    <property type="match status" value="2"/>
</dbReference>
<dbReference type="RefSeq" id="WP_008638171.1">
    <property type="nucleotide sequence ID" value="NZ_AFXZ01000037.1"/>
</dbReference>
<dbReference type="STRING" id="1046627.BZARG_2426"/>
<dbReference type="EMBL" id="AFXZ01000037">
    <property type="protein sequence ID" value="EGV42947.1"/>
    <property type="molecule type" value="Genomic_DNA"/>
</dbReference>
<sequence length="358" mass="42097">MRTICLESHNIDNLFFGFGQFNYHLIKGFYNHQDILKALDVEITLISKHPEKLEKEFGQTFCYKKYNSLQRKKIFRIKKAYNLWHSLNQNTKIEPFKNIPYLLTVHDVNFMEELSGNDLNKRIRLFKDKLQRSHAITYISEYAKTMTHTYFKVPDIPEYVIYNGSSKPKEIPENHIPALLPKGDFIFTIGEVLEKKNFHTLVEMLANLPELNLIISGKNTTDYAKEIKKKVDKLQLENRVFLTGKISETDKAYYLKNCYAFCFPSLREGFGIPPIEAMQYGKPVFLSDKSSLPEVGGEHAFYWEHFEPKYMADILQNGMKIYNEDQIDYSEKLQQHANSYSWDNTAKQYLNVYRSLLK</sequence>
<dbReference type="eggNOG" id="COG0438">
    <property type="taxonomic scope" value="Bacteria"/>
</dbReference>
<name>G2EF54_9FLAO</name>
<proteinExistence type="predicted"/>
<reference evidence="3 4" key="1">
    <citation type="journal article" date="2008" name="Int. J. Syst. Evol. Microbiol.">
        <title>Bizionia argentinensis sp. nov., isolated from surface marine water in Antarctica.</title>
        <authorList>
            <person name="Bercovich A."/>
            <person name="Vazquez S.C."/>
            <person name="Yankilevich P."/>
            <person name="Coria S.H."/>
            <person name="Foti M."/>
            <person name="Hernandez E."/>
            <person name="Vidal A."/>
            <person name="Ruberto L."/>
            <person name="Melo C."/>
            <person name="Marenssi S."/>
            <person name="Criscuolo M."/>
            <person name="Memoli M."/>
            <person name="Arguelles M."/>
            <person name="Mac Cormack W.P."/>
        </authorList>
    </citation>
    <scope>NUCLEOTIDE SEQUENCE [LARGE SCALE GENOMIC DNA]</scope>
    <source>
        <strain evidence="3 4">JUB59</strain>
    </source>
</reference>
<dbReference type="InterPro" id="IPR001296">
    <property type="entry name" value="Glyco_trans_1"/>
</dbReference>
<accession>G2EF54</accession>
<dbReference type="Pfam" id="PF00534">
    <property type="entry name" value="Glycos_transf_1"/>
    <property type="match status" value="1"/>
</dbReference>
<evidence type="ECO:0000313" key="4">
    <source>
        <dbReference type="Proteomes" id="UP000003730"/>
    </source>
</evidence>
<dbReference type="SUPFAM" id="SSF53756">
    <property type="entry name" value="UDP-Glycosyltransferase/glycogen phosphorylase"/>
    <property type="match status" value="1"/>
</dbReference>
<dbReference type="PANTHER" id="PTHR46401">
    <property type="entry name" value="GLYCOSYLTRANSFERASE WBBK-RELATED"/>
    <property type="match status" value="1"/>
</dbReference>